<feature type="compositionally biased region" description="Basic and acidic residues" evidence="1">
    <location>
        <begin position="62"/>
        <end position="88"/>
    </location>
</feature>
<organism evidence="2">
    <name type="scientific">Human herpesvirus 2</name>
    <name type="common">HHV-2</name>
    <name type="synonym">Human herpes simplex virus 2</name>
    <dbReference type="NCBI Taxonomy" id="10310"/>
    <lineage>
        <taxon>Viruses</taxon>
        <taxon>Duplodnaviria</taxon>
        <taxon>Heunggongvirae</taxon>
        <taxon>Peploviricota</taxon>
        <taxon>Herviviricetes</taxon>
        <taxon>Herpesvirales</taxon>
        <taxon>Orthoherpesviridae</taxon>
        <taxon>Alphaherpesvirinae</taxon>
        <taxon>Simplexvirus</taxon>
        <taxon>Simplexvirus humanalpha2</taxon>
    </lineage>
</organism>
<evidence type="ECO:0000256" key="1">
    <source>
        <dbReference type="SAM" id="MobiDB-lite"/>
    </source>
</evidence>
<dbReference type="EMBL" id="MH790583">
    <property type="protein sequence ID" value="QBH78378.1"/>
    <property type="molecule type" value="Genomic_DNA"/>
</dbReference>
<proteinExistence type="predicted"/>
<evidence type="ECO:0000313" key="2">
    <source>
        <dbReference type="EMBL" id="QBH78378.1"/>
    </source>
</evidence>
<organismHost>
    <name type="scientific">Homo sapiens</name>
    <name type="common">Human</name>
    <dbReference type="NCBI Taxonomy" id="9606"/>
</organismHost>
<protein>
    <submittedName>
        <fullName evidence="2">Uncharacterized protein</fullName>
    </submittedName>
</protein>
<name>A0A481TB79_HHV2</name>
<accession>A0A481TB79</accession>
<reference evidence="2" key="1">
    <citation type="submission" date="2018-08" db="EMBL/GenBank/DDBJ databases">
        <title>HSV2 whole genome sequences from clinical isolates.</title>
        <authorList>
            <person name="Roychoudhury P."/>
            <person name="Greninger A.L."/>
            <person name="Jerome K.R."/>
            <person name="Johnston C."/>
            <person name="Wald A."/>
            <person name="Xie H."/>
        </authorList>
    </citation>
    <scope>NUCLEOTIDE SEQUENCE</scope>
    <source>
        <strain evidence="2">2003-24998</strain>
    </source>
</reference>
<sequence>MRVPGEVTSQQDINLGRWARNPRNSHPRPDAQIMGGCGSRAAHPCVRPPPRADDVAVSQWEGRGKDGLGEETKKTPRGPRRECARSCP</sequence>
<feature type="region of interest" description="Disordered" evidence="1">
    <location>
        <begin position="1"/>
        <end position="88"/>
    </location>
</feature>